<keyword evidence="1" id="KW-0732">Signal</keyword>
<organism evidence="2 3">
    <name type="scientific">Nematocida ausubeli (strain ATCC PRA-371 / ERTm2)</name>
    <name type="common">Nematode killer fungus</name>
    <dbReference type="NCBI Taxonomy" id="1913371"/>
    <lineage>
        <taxon>Eukaryota</taxon>
        <taxon>Fungi</taxon>
        <taxon>Fungi incertae sedis</taxon>
        <taxon>Microsporidia</taxon>
        <taxon>Nematocida</taxon>
    </lineage>
</organism>
<dbReference type="HOGENOM" id="CLU_1378475_0_0_1"/>
<sequence length="200" mass="22565">MKMLCILVVLGIFCIGYVRSMDTIFANNELGYLYSEGKEGYVYNTPVTGEGNIKSVLAISERVDEVTPLKVIRREFKDITYHIIAAPEELCSSAGDSPQNTAACVFSYNKNLGNRTGLVLAYERPSFNNYFMFSLPLTNDTNGFQIYNQGQCVTIDSMGALDLAECIDADSLSRQMQIFRWVDKKWYDRGMARRNSPNPK</sequence>
<dbReference type="GeneID" id="77676086"/>
<reference evidence="2 3" key="1">
    <citation type="journal article" date="2014" name="Genome Announc.">
        <title>Genome Sequence of the Microsporidian Species Nematocida sp1 Strain ERTm6 (ATCC PRA-372).</title>
        <authorList>
            <person name="Bakowski M.A."/>
            <person name="Priest M."/>
            <person name="Young S."/>
            <person name="Cuomo C.A."/>
            <person name="Troemel E.R."/>
        </authorList>
    </citation>
    <scope>NUCLEOTIDE SEQUENCE [LARGE SCALE GENOMIC DNA]</scope>
    <source>
        <strain evidence="2 3">ERTm6</strain>
    </source>
</reference>
<accession>A0A086J1I3</accession>
<dbReference type="AlphaFoldDB" id="A0A086J1I3"/>
<name>A0A086J1I3_NEMA1</name>
<evidence type="ECO:0000313" key="3">
    <source>
        <dbReference type="Proteomes" id="UP000054524"/>
    </source>
</evidence>
<feature type="signal peptide" evidence="1">
    <location>
        <begin position="1"/>
        <end position="20"/>
    </location>
</feature>
<dbReference type="EMBL" id="AKIJ01000003">
    <property type="protein sequence ID" value="KFG26001.1"/>
    <property type="molecule type" value="Genomic_DNA"/>
</dbReference>
<dbReference type="RefSeq" id="XP_052904556.1">
    <property type="nucleotide sequence ID" value="XM_053048751.1"/>
</dbReference>
<evidence type="ECO:0000256" key="1">
    <source>
        <dbReference type="SAM" id="SignalP"/>
    </source>
</evidence>
<proteinExistence type="predicted"/>
<dbReference type="Proteomes" id="UP000054524">
    <property type="component" value="Unassembled WGS sequence"/>
</dbReference>
<feature type="chain" id="PRO_5001807799" evidence="1">
    <location>
        <begin position="21"/>
        <end position="200"/>
    </location>
</feature>
<protein>
    <submittedName>
        <fullName evidence="2">Uncharacterized protein</fullName>
    </submittedName>
</protein>
<gene>
    <name evidence="2" type="ORF">NESG_01113</name>
</gene>
<keyword evidence="3" id="KW-1185">Reference proteome</keyword>
<comment type="caution">
    <text evidence="2">The sequence shown here is derived from an EMBL/GenBank/DDBJ whole genome shotgun (WGS) entry which is preliminary data.</text>
</comment>
<evidence type="ECO:0000313" key="2">
    <source>
        <dbReference type="EMBL" id="KFG26001.1"/>
    </source>
</evidence>